<dbReference type="GO" id="GO:0043531">
    <property type="term" value="F:ADP binding"/>
    <property type="evidence" value="ECO:0007669"/>
    <property type="project" value="InterPro"/>
</dbReference>
<feature type="domain" description="TIR" evidence="7">
    <location>
        <begin position="16"/>
        <end position="182"/>
    </location>
</feature>
<evidence type="ECO:0000256" key="3">
    <source>
        <dbReference type="ARBA" id="ARBA00022737"/>
    </source>
</evidence>
<dbReference type="EMBL" id="JARAOO010000007">
    <property type="protein sequence ID" value="KAJ7962568.1"/>
    <property type="molecule type" value="Genomic_DNA"/>
</dbReference>
<sequence length="1083" mass="121913">MAYSSSLAASSSSTLEKHDVFISFRGDDTRRTFTSHLYADLCRKKIKTFIDSYDLERGENISQALLQAIEESTIWVIIFSENYASSRWCLDELVKIVKCMKMNTKTRVAIPVFYNVDPSHVRHQSESYSEAFAIHKHGNADKVEEWKVALTETANLSGRDSKIYSTDVELIEAIVGDVLKILSNLQPSDSKLPDLFGIEEKIEEIESLMSIESADIRMIGIWGMGGIGKTTIAGAVYNKLSIQFEDSCFMESVRKKIEKGESQSLRNQLFSELLGGEKVNIGTPHVDSNSFIIKRLQRKKVLIVLDDVNDSRQLDYLVGDHCWFGIGSKIIVTTRDKQVFGKRVDQIYEVGKLEDEEALALFCLNAFNSNQLTQDYKELGNAVLDYAKGVPLALKVLGSLLYGKSIKEWKSALSKLKKNSNVHIQNVLELSYDSLDHEEKEIFLDIAHFFKDEEIFHVKTCLDGCGYSSDIGMKTLLGKSLITISSDNIVSMHDLIQEMGYEVVRQEHIDKPKKRSRLRDPESYDVLKSNKGTDAIKGISMEDRNKIVHLRPDTFASMDNLRILMLDAPYLFRHIFLSEGLESLPDELRVLFWPGYPLKSLPSSAYPKQLVTLNLSRSNIEKLWDGNQELPNLKTLELNDCENLIELPDFSLSQNLTVLLVRRCPSLVHVPSSIEYLQKIFHLCIVSCPVLETIPSNIHLESLKEFSVASNIVESLCLAYNDIEEISPSTDRYSVVDLDLSFLKIPGNQNEVMDCLVCLEGLTLSFSINIQCIPTSIKNLSRLRRLYIDGLYSRESLPQFLSSLVPLIASDCKAQKAITSSTLGKISQDSMEYTTASRYDPQKEKEIYQGFENCMSLDQITRNHIVADAKLIIQRVAYISSRQEPEEGTPNYPLVCICLPGTEIPEWFSKRTTGSPGSSGSTGQVTLSSITIQLPPAEWDTLLYNPKFLGFALCSVIEGNRYPAYYVYLGGKLVSAYSRDTCSSPTLETIGPSDHVMMNYVSKLRFPSVEELKDLFNQCPEIKLEIENATIKEVGVSMVYEQDQDSLLQGIETKGRDESELSGSGIGIFDKEEEGNKRKCKAL</sequence>
<protein>
    <recommendedName>
        <fullName evidence="1">ADP-ribosyl cyclase/cyclic ADP-ribose hydrolase</fullName>
        <ecNumber evidence="1">3.2.2.6</ecNumber>
    </recommendedName>
</protein>
<evidence type="ECO:0000259" key="7">
    <source>
        <dbReference type="PROSITE" id="PS50104"/>
    </source>
</evidence>
<dbReference type="PRINTS" id="PR00364">
    <property type="entry name" value="DISEASERSIST"/>
</dbReference>
<evidence type="ECO:0000256" key="6">
    <source>
        <dbReference type="ARBA" id="ARBA00047304"/>
    </source>
</evidence>
<dbReference type="PROSITE" id="PS50104">
    <property type="entry name" value="TIR"/>
    <property type="match status" value="1"/>
</dbReference>
<comment type="caution">
    <text evidence="8">The sequence shown here is derived from an EMBL/GenBank/DDBJ whole genome shotgun (WGS) entry which is preliminary data.</text>
</comment>
<dbReference type="InterPro" id="IPR032675">
    <property type="entry name" value="LRR_dom_sf"/>
</dbReference>
<organism evidence="8 9">
    <name type="scientific">Quillaja saponaria</name>
    <name type="common">Soap bark tree</name>
    <dbReference type="NCBI Taxonomy" id="32244"/>
    <lineage>
        <taxon>Eukaryota</taxon>
        <taxon>Viridiplantae</taxon>
        <taxon>Streptophyta</taxon>
        <taxon>Embryophyta</taxon>
        <taxon>Tracheophyta</taxon>
        <taxon>Spermatophyta</taxon>
        <taxon>Magnoliopsida</taxon>
        <taxon>eudicotyledons</taxon>
        <taxon>Gunneridae</taxon>
        <taxon>Pentapetalae</taxon>
        <taxon>rosids</taxon>
        <taxon>fabids</taxon>
        <taxon>Fabales</taxon>
        <taxon>Quillajaceae</taxon>
        <taxon>Quillaja</taxon>
    </lineage>
</organism>
<dbReference type="InterPro" id="IPR042197">
    <property type="entry name" value="Apaf_helical"/>
</dbReference>
<comment type="catalytic activity">
    <reaction evidence="6">
        <text>NAD(+) + H2O = ADP-D-ribose + nicotinamide + H(+)</text>
        <dbReference type="Rhea" id="RHEA:16301"/>
        <dbReference type="ChEBI" id="CHEBI:15377"/>
        <dbReference type="ChEBI" id="CHEBI:15378"/>
        <dbReference type="ChEBI" id="CHEBI:17154"/>
        <dbReference type="ChEBI" id="CHEBI:57540"/>
        <dbReference type="ChEBI" id="CHEBI:57967"/>
        <dbReference type="EC" id="3.2.2.6"/>
    </reaction>
    <physiologicalReaction direction="left-to-right" evidence="6">
        <dbReference type="Rhea" id="RHEA:16302"/>
    </physiologicalReaction>
</comment>
<name>A0AAD7LQX7_QUISA</name>
<dbReference type="InterPro" id="IPR011713">
    <property type="entry name" value="Leu-rich_rpt_3"/>
</dbReference>
<evidence type="ECO:0000256" key="1">
    <source>
        <dbReference type="ARBA" id="ARBA00011982"/>
    </source>
</evidence>
<dbReference type="InterPro" id="IPR000157">
    <property type="entry name" value="TIR_dom"/>
</dbReference>
<proteinExistence type="predicted"/>
<evidence type="ECO:0000313" key="9">
    <source>
        <dbReference type="Proteomes" id="UP001163823"/>
    </source>
</evidence>
<dbReference type="EC" id="3.2.2.6" evidence="1"/>
<dbReference type="AlphaFoldDB" id="A0AAD7LQX7"/>
<dbReference type="GO" id="GO:0007165">
    <property type="term" value="P:signal transduction"/>
    <property type="evidence" value="ECO:0007669"/>
    <property type="project" value="InterPro"/>
</dbReference>
<accession>A0AAD7LQX7</accession>
<dbReference type="GO" id="GO:0006952">
    <property type="term" value="P:defense response"/>
    <property type="evidence" value="ECO:0007669"/>
    <property type="project" value="InterPro"/>
</dbReference>
<dbReference type="KEGG" id="qsa:O6P43_017772"/>
<dbReference type="Pfam" id="PF01582">
    <property type="entry name" value="TIR"/>
    <property type="match status" value="1"/>
</dbReference>
<dbReference type="Gene3D" id="3.40.50.300">
    <property type="entry name" value="P-loop containing nucleotide triphosphate hydrolases"/>
    <property type="match status" value="1"/>
</dbReference>
<dbReference type="InterPro" id="IPR045344">
    <property type="entry name" value="C-JID"/>
</dbReference>
<dbReference type="SUPFAM" id="SSF52540">
    <property type="entry name" value="P-loop containing nucleoside triphosphate hydrolases"/>
    <property type="match status" value="1"/>
</dbReference>
<dbReference type="SMART" id="SM00255">
    <property type="entry name" value="TIR"/>
    <property type="match status" value="1"/>
</dbReference>
<evidence type="ECO:0000256" key="4">
    <source>
        <dbReference type="ARBA" id="ARBA00022801"/>
    </source>
</evidence>
<dbReference type="PANTHER" id="PTHR11017">
    <property type="entry name" value="LEUCINE-RICH REPEAT-CONTAINING PROTEIN"/>
    <property type="match status" value="1"/>
</dbReference>
<dbReference type="Pfam" id="PF23282">
    <property type="entry name" value="WHD_ROQ1"/>
    <property type="match status" value="1"/>
</dbReference>
<dbReference type="Pfam" id="PF00931">
    <property type="entry name" value="NB-ARC"/>
    <property type="match status" value="1"/>
</dbReference>
<keyword evidence="9" id="KW-1185">Reference proteome</keyword>
<dbReference type="Proteomes" id="UP001163823">
    <property type="component" value="Chromosome 7"/>
</dbReference>
<dbReference type="InterPro" id="IPR044974">
    <property type="entry name" value="Disease_R_plants"/>
</dbReference>
<dbReference type="Pfam" id="PF07725">
    <property type="entry name" value="LRR_3"/>
    <property type="match status" value="1"/>
</dbReference>
<dbReference type="InterPro" id="IPR027417">
    <property type="entry name" value="P-loop_NTPase"/>
</dbReference>
<evidence type="ECO:0000313" key="8">
    <source>
        <dbReference type="EMBL" id="KAJ7962568.1"/>
    </source>
</evidence>
<dbReference type="FunFam" id="3.40.50.10140:FF:000007">
    <property type="entry name" value="Disease resistance protein (TIR-NBS-LRR class)"/>
    <property type="match status" value="1"/>
</dbReference>
<evidence type="ECO:0000256" key="2">
    <source>
        <dbReference type="ARBA" id="ARBA00022614"/>
    </source>
</evidence>
<dbReference type="Gene3D" id="3.80.10.10">
    <property type="entry name" value="Ribonuclease Inhibitor"/>
    <property type="match status" value="2"/>
</dbReference>
<dbReference type="Pfam" id="PF20160">
    <property type="entry name" value="C-JID"/>
    <property type="match status" value="1"/>
</dbReference>
<dbReference type="SUPFAM" id="SSF52058">
    <property type="entry name" value="L domain-like"/>
    <property type="match status" value="1"/>
</dbReference>
<dbReference type="Gene3D" id="3.40.50.10140">
    <property type="entry name" value="Toll/interleukin-1 receptor homology (TIR) domain"/>
    <property type="match status" value="1"/>
</dbReference>
<dbReference type="Gene3D" id="1.10.8.430">
    <property type="entry name" value="Helical domain of apoptotic protease-activating factors"/>
    <property type="match status" value="1"/>
</dbReference>
<keyword evidence="2" id="KW-0433">Leucine-rich repeat</keyword>
<gene>
    <name evidence="8" type="ORF">O6P43_017772</name>
</gene>
<dbReference type="InterPro" id="IPR035897">
    <property type="entry name" value="Toll_tir_struct_dom_sf"/>
</dbReference>
<dbReference type="InterPro" id="IPR058192">
    <property type="entry name" value="WHD_ROQ1-like"/>
</dbReference>
<dbReference type="SUPFAM" id="SSF52200">
    <property type="entry name" value="Toll/Interleukin receptor TIR domain"/>
    <property type="match status" value="1"/>
</dbReference>
<dbReference type="InterPro" id="IPR002182">
    <property type="entry name" value="NB-ARC"/>
</dbReference>
<dbReference type="PANTHER" id="PTHR11017:SF479">
    <property type="entry name" value="DISEASE RESISTANCE PROTEIN (TIR-NBS-LRR CLASS) FAMILY"/>
    <property type="match status" value="1"/>
</dbReference>
<reference evidence="8" key="1">
    <citation type="journal article" date="2023" name="Science">
        <title>Elucidation of the pathway for biosynthesis of saponin adjuvants from the soapbark tree.</title>
        <authorList>
            <person name="Reed J."/>
            <person name="Orme A."/>
            <person name="El-Demerdash A."/>
            <person name="Owen C."/>
            <person name="Martin L.B.B."/>
            <person name="Misra R.C."/>
            <person name="Kikuchi S."/>
            <person name="Rejzek M."/>
            <person name="Martin A.C."/>
            <person name="Harkess A."/>
            <person name="Leebens-Mack J."/>
            <person name="Louveau T."/>
            <person name="Stephenson M.J."/>
            <person name="Osbourn A."/>
        </authorList>
    </citation>
    <scope>NUCLEOTIDE SEQUENCE</scope>
    <source>
        <strain evidence="8">S10</strain>
    </source>
</reference>
<keyword evidence="3" id="KW-0677">Repeat</keyword>
<dbReference type="GO" id="GO:0061809">
    <property type="term" value="F:NAD+ nucleosidase activity, cyclic ADP-ribose generating"/>
    <property type="evidence" value="ECO:0007669"/>
    <property type="project" value="UniProtKB-EC"/>
</dbReference>
<evidence type="ECO:0000256" key="5">
    <source>
        <dbReference type="ARBA" id="ARBA00023027"/>
    </source>
</evidence>
<keyword evidence="5" id="KW-0520">NAD</keyword>
<keyword evidence="4" id="KW-0378">Hydrolase</keyword>